<name>A0A178IIL6_9BACT</name>
<dbReference type="SUPFAM" id="SSF53822">
    <property type="entry name" value="Periplasmic binding protein-like I"/>
    <property type="match status" value="1"/>
</dbReference>
<dbReference type="Pfam" id="PF13377">
    <property type="entry name" value="Peripla_BP_3"/>
    <property type="match status" value="1"/>
</dbReference>
<evidence type="ECO:0000313" key="5">
    <source>
        <dbReference type="EMBL" id="OAM89763.1"/>
    </source>
</evidence>
<sequence length="359" mass="39988">MADTLREQLRAGTWGTTLPGERQLAKHFSVSRKTASKAIAMLRAEGVIRTSRGKSSALVTEKIPPRNTKAPDRVVLLLPDPIDQSRPFMVYWLNNLTTLMHNVGVDFELVIGWRYFGRNADRSLQQLVDSHPAKCWILVRSPCSLQQWFADNGVPAVVAGSPLDDIKLPSVDLDHRAIVRHAALTLLREGHRRLAYVFEKARFGGTVIGEQAFRETIADYDSSATPGICRPSMNAASIINELRRIHNSSLRPTAYMMGNSFSYVTALSWFNSQQLLVPGDISLISHDEDPFLPFLHPTPARYAIGSAKFANALYKAVRRVMDHGSGLDFKELIIPDYIKGASVGPPPSASREAEIFRRR</sequence>
<dbReference type="SUPFAM" id="SSF46785">
    <property type="entry name" value="Winged helix' DNA-binding domain"/>
    <property type="match status" value="1"/>
</dbReference>
<keyword evidence="3" id="KW-0804">Transcription</keyword>
<dbReference type="InterPro" id="IPR036388">
    <property type="entry name" value="WH-like_DNA-bd_sf"/>
</dbReference>
<protein>
    <recommendedName>
        <fullName evidence="4">HTH gntR-type domain-containing protein</fullName>
    </recommendedName>
</protein>
<dbReference type="EMBL" id="LRRQ01000076">
    <property type="protein sequence ID" value="OAM89763.1"/>
    <property type="molecule type" value="Genomic_DNA"/>
</dbReference>
<evidence type="ECO:0000256" key="3">
    <source>
        <dbReference type="ARBA" id="ARBA00023163"/>
    </source>
</evidence>
<dbReference type="PANTHER" id="PTHR30146:SF155">
    <property type="entry name" value="ALANINE RACEMASE"/>
    <property type="match status" value="1"/>
</dbReference>
<dbReference type="AlphaFoldDB" id="A0A178IIL6"/>
<comment type="caution">
    <text evidence="5">The sequence shown here is derived from an EMBL/GenBank/DDBJ whole genome shotgun (WGS) entry which is preliminary data.</text>
</comment>
<dbReference type="Pfam" id="PF00392">
    <property type="entry name" value="GntR"/>
    <property type="match status" value="1"/>
</dbReference>
<evidence type="ECO:0000256" key="1">
    <source>
        <dbReference type="ARBA" id="ARBA00023015"/>
    </source>
</evidence>
<proteinExistence type="predicted"/>
<dbReference type="Proteomes" id="UP000078486">
    <property type="component" value="Unassembled WGS sequence"/>
</dbReference>
<gene>
    <name evidence="5" type="ORF">AW736_10545</name>
</gene>
<evidence type="ECO:0000313" key="6">
    <source>
        <dbReference type="Proteomes" id="UP000078486"/>
    </source>
</evidence>
<keyword evidence="6" id="KW-1185">Reference proteome</keyword>
<dbReference type="InterPro" id="IPR046335">
    <property type="entry name" value="LacI/GalR-like_sensor"/>
</dbReference>
<evidence type="ECO:0000259" key="4">
    <source>
        <dbReference type="PROSITE" id="PS50949"/>
    </source>
</evidence>
<dbReference type="PRINTS" id="PR00035">
    <property type="entry name" value="HTHGNTR"/>
</dbReference>
<organism evidence="5 6">
    <name type="scientific">Termitidicoccus mucosus</name>
    <dbReference type="NCBI Taxonomy" id="1184151"/>
    <lineage>
        <taxon>Bacteria</taxon>
        <taxon>Pseudomonadati</taxon>
        <taxon>Verrucomicrobiota</taxon>
        <taxon>Opitutia</taxon>
        <taxon>Opitutales</taxon>
        <taxon>Opitutaceae</taxon>
        <taxon>Termitidicoccus</taxon>
    </lineage>
</organism>
<dbReference type="PROSITE" id="PS50949">
    <property type="entry name" value="HTH_GNTR"/>
    <property type="match status" value="1"/>
</dbReference>
<feature type="domain" description="HTH gntR-type" evidence="4">
    <location>
        <begin position="1"/>
        <end position="62"/>
    </location>
</feature>
<dbReference type="Gene3D" id="3.40.50.2300">
    <property type="match status" value="2"/>
</dbReference>
<dbReference type="InterPro" id="IPR000524">
    <property type="entry name" value="Tscrpt_reg_HTH_GntR"/>
</dbReference>
<keyword evidence="1" id="KW-0805">Transcription regulation</keyword>
<dbReference type="SMART" id="SM00345">
    <property type="entry name" value="HTH_GNTR"/>
    <property type="match status" value="1"/>
</dbReference>
<dbReference type="PANTHER" id="PTHR30146">
    <property type="entry name" value="LACI-RELATED TRANSCRIPTIONAL REPRESSOR"/>
    <property type="match status" value="1"/>
</dbReference>
<evidence type="ECO:0000256" key="2">
    <source>
        <dbReference type="ARBA" id="ARBA00023125"/>
    </source>
</evidence>
<dbReference type="GO" id="GO:0003700">
    <property type="term" value="F:DNA-binding transcription factor activity"/>
    <property type="evidence" value="ECO:0007669"/>
    <property type="project" value="InterPro"/>
</dbReference>
<dbReference type="GO" id="GO:0000976">
    <property type="term" value="F:transcription cis-regulatory region binding"/>
    <property type="evidence" value="ECO:0007669"/>
    <property type="project" value="TreeGrafter"/>
</dbReference>
<dbReference type="InterPro" id="IPR036390">
    <property type="entry name" value="WH_DNA-bd_sf"/>
</dbReference>
<dbReference type="CDD" id="cd07377">
    <property type="entry name" value="WHTH_GntR"/>
    <property type="match status" value="1"/>
</dbReference>
<dbReference type="InterPro" id="IPR028082">
    <property type="entry name" value="Peripla_BP_I"/>
</dbReference>
<dbReference type="STRING" id="1184151.AW736_10545"/>
<dbReference type="Gene3D" id="1.10.10.10">
    <property type="entry name" value="Winged helix-like DNA-binding domain superfamily/Winged helix DNA-binding domain"/>
    <property type="match status" value="1"/>
</dbReference>
<accession>A0A178IIL6</accession>
<keyword evidence="2" id="KW-0238">DNA-binding</keyword>
<reference evidence="5 6" key="1">
    <citation type="submission" date="2016-01" db="EMBL/GenBank/DDBJ databases">
        <title>High potential of lignocellulose degradation of a new Verrucomicrobia species.</title>
        <authorList>
            <person name="Wang Y."/>
            <person name="Shi Y."/>
            <person name="Qiu Z."/>
            <person name="Liu S."/>
            <person name="Yang H."/>
        </authorList>
    </citation>
    <scope>NUCLEOTIDE SEQUENCE [LARGE SCALE GENOMIC DNA]</scope>
    <source>
        <strain evidence="5 6">TSB47</strain>
    </source>
</reference>